<dbReference type="InterPro" id="IPR008271">
    <property type="entry name" value="Ser/Thr_kinase_AS"/>
</dbReference>
<dbReference type="GO" id="GO:0016020">
    <property type="term" value="C:membrane"/>
    <property type="evidence" value="ECO:0007669"/>
    <property type="project" value="TreeGrafter"/>
</dbReference>
<dbReference type="FunFam" id="1.10.510.10:FF:000571">
    <property type="entry name" value="Maternal embryonic leucine zipper kinase"/>
    <property type="match status" value="1"/>
</dbReference>
<sequence length="488" mass="57824">MKNVLMQKRDYKFLQIIGQGSFAKVYLAENSQKQQFAIKVISIDFDGSQSQKQLQYFEQEIQIYKNIQNDNVVSLIEEFRESDEIYCVFEYCSNGDLNNFLKNSILDEDEIKSIFIEILKGMKYIYQKGIVHRDLKIDNILIDENKVVKIADFGFAKYYSKNDILTSYCGTPATMAPEILNQEQYDYKCDIWSLGVILYYMIYRKYHFSNKVRSLIDLAKELKNFQLKFDENKFKLSDIGKDFLSKMLDTNKTTRIDYENLFAHPWLQGALIDQDNMKISKIIINKQFVNQESRLIGGIVRKFKDLKTQFLTKLNQLQILCNDQIAKQQLVKLHKLIDIEKQHFNFQCSSIIQKQNVPIIDYKVESYKTLEVIYKQIQFNNLDMVIIESQLIDFLNQYPLSNSITIILKGQYTYEELENVQQNIREVDMDLNFQELNHLFILETEQLNFQLKNRVEMCHLGRQLKLEGMQIQQFHQNHINKPLIDLQL</sequence>
<keyword evidence="2" id="KW-0808">Transferase</keyword>
<dbReference type="PANTHER" id="PTHR24348">
    <property type="entry name" value="SERINE/THREONINE-PROTEIN KINASE UNC-51-RELATED"/>
    <property type="match status" value="1"/>
</dbReference>
<accession>A0A8S1VS96</accession>
<dbReference type="EMBL" id="CAJJDO010000071">
    <property type="protein sequence ID" value="CAD8179133.1"/>
    <property type="molecule type" value="Genomic_DNA"/>
</dbReference>
<keyword evidence="4" id="KW-0418">Kinase</keyword>
<dbReference type="GO" id="GO:0000407">
    <property type="term" value="C:phagophore assembly site"/>
    <property type="evidence" value="ECO:0007669"/>
    <property type="project" value="TreeGrafter"/>
</dbReference>
<feature type="domain" description="Protein kinase" evidence="8">
    <location>
        <begin position="11"/>
        <end position="267"/>
    </location>
</feature>
<dbReference type="InterPro" id="IPR045269">
    <property type="entry name" value="Atg1-like"/>
</dbReference>
<protein>
    <recommendedName>
        <fullName evidence="8">Protein kinase domain-containing protein</fullName>
    </recommendedName>
</protein>
<dbReference type="Proteomes" id="UP000689195">
    <property type="component" value="Unassembled WGS sequence"/>
</dbReference>
<dbReference type="PANTHER" id="PTHR24348:SF22">
    <property type="entry name" value="NON-SPECIFIC SERINE_THREONINE PROTEIN KINASE"/>
    <property type="match status" value="1"/>
</dbReference>
<keyword evidence="5 6" id="KW-0067">ATP-binding</keyword>
<dbReference type="SMART" id="SM00220">
    <property type="entry name" value="S_TKc"/>
    <property type="match status" value="1"/>
</dbReference>
<evidence type="ECO:0000256" key="2">
    <source>
        <dbReference type="ARBA" id="ARBA00022679"/>
    </source>
</evidence>
<dbReference type="GO" id="GO:0010506">
    <property type="term" value="P:regulation of autophagy"/>
    <property type="evidence" value="ECO:0007669"/>
    <property type="project" value="InterPro"/>
</dbReference>
<dbReference type="PROSITE" id="PS50011">
    <property type="entry name" value="PROTEIN_KINASE_DOM"/>
    <property type="match status" value="1"/>
</dbReference>
<evidence type="ECO:0000256" key="4">
    <source>
        <dbReference type="ARBA" id="ARBA00022777"/>
    </source>
</evidence>
<dbReference type="GO" id="GO:0000045">
    <property type="term" value="P:autophagosome assembly"/>
    <property type="evidence" value="ECO:0007669"/>
    <property type="project" value="TreeGrafter"/>
</dbReference>
<dbReference type="InterPro" id="IPR017441">
    <property type="entry name" value="Protein_kinase_ATP_BS"/>
</dbReference>
<dbReference type="InterPro" id="IPR000719">
    <property type="entry name" value="Prot_kinase_dom"/>
</dbReference>
<dbReference type="GO" id="GO:0005776">
    <property type="term" value="C:autophagosome"/>
    <property type="evidence" value="ECO:0007669"/>
    <property type="project" value="TreeGrafter"/>
</dbReference>
<keyword evidence="3 6" id="KW-0547">Nucleotide-binding</keyword>
<gene>
    <name evidence="9" type="ORF">PPENT_87.1.T0710093</name>
</gene>
<dbReference type="GO" id="GO:0005829">
    <property type="term" value="C:cytosol"/>
    <property type="evidence" value="ECO:0007669"/>
    <property type="project" value="TreeGrafter"/>
</dbReference>
<evidence type="ECO:0000313" key="10">
    <source>
        <dbReference type="Proteomes" id="UP000689195"/>
    </source>
</evidence>
<name>A0A8S1VS96_9CILI</name>
<evidence type="ECO:0000313" key="9">
    <source>
        <dbReference type="EMBL" id="CAD8179133.1"/>
    </source>
</evidence>
<proteinExistence type="inferred from homology"/>
<dbReference type="PROSITE" id="PS00108">
    <property type="entry name" value="PROTEIN_KINASE_ST"/>
    <property type="match status" value="1"/>
</dbReference>
<dbReference type="GO" id="GO:0005524">
    <property type="term" value="F:ATP binding"/>
    <property type="evidence" value="ECO:0007669"/>
    <property type="project" value="UniProtKB-UniRule"/>
</dbReference>
<evidence type="ECO:0000256" key="5">
    <source>
        <dbReference type="ARBA" id="ARBA00022840"/>
    </source>
</evidence>
<evidence type="ECO:0000256" key="7">
    <source>
        <dbReference type="RuleBase" id="RU000304"/>
    </source>
</evidence>
<comment type="subunit">
    <text evidence="1">Monomer.</text>
</comment>
<evidence type="ECO:0000256" key="6">
    <source>
        <dbReference type="PROSITE-ProRule" id="PRU10141"/>
    </source>
</evidence>
<reference evidence="9" key="1">
    <citation type="submission" date="2021-01" db="EMBL/GenBank/DDBJ databases">
        <authorList>
            <consortium name="Genoscope - CEA"/>
            <person name="William W."/>
        </authorList>
    </citation>
    <scope>NUCLEOTIDE SEQUENCE</scope>
</reference>
<feature type="binding site" evidence="6">
    <location>
        <position position="39"/>
    </location>
    <ligand>
        <name>ATP</name>
        <dbReference type="ChEBI" id="CHEBI:30616"/>
    </ligand>
</feature>
<dbReference type="Pfam" id="PF00069">
    <property type="entry name" value="Pkinase"/>
    <property type="match status" value="1"/>
</dbReference>
<keyword evidence="10" id="KW-1185">Reference proteome</keyword>
<evidence type="ECO:0000256" key="3">
    <source>
        <dbReference type="ARBA" id="ARBA00022741"/>
    </source>
</evidence>
<dbReference type="AlphaFoldDB" id="A0A8S1VS96"/>
<evidence type="ECO:0000259" key="8">
    <source>
        <dbReference type="PROSITE" id="PS50011"/>
    </source>
</evidence>
<evidence type="ECO:0000256" key="1">
    <source>
        <dbReference type="ARBA" id="ARBA00011245"/>
    </source>
</evidence>
<comment type="similarity">
    <text evidence="7">Belongs to the protein kinase superfamily.</text>
</comment>
<comment type="caution">
    <text evidence="9">The sequence shown here is derived from an EMBL/GenBank/DDBJ whole genome shotgun (WGS) entry which is preliminary data.</text>
</comment>
<organism evidence="9 10">
    <name type="scientific">Paramecium pentaurelia</name>
    <dbReference type="NCBI Taxonomy" id="43138"/>
    <lineage>
        <taxon>Eukaryota</taxon>
        <taxon>Sar</taxon>
        <taxon>Alveolata</taxon>
        <taxon>Ciliophora</taxon>
        <taxon>Intramacronucleata</taxon>
        <taxon>Oligohymenophorea</taxon>
        <taxon>Peniculida</taxon>
        <taxon>Parameciidae</taxon>
        <taxon>Paramecium</taxon>
    </lineage>
</organism>
<dbReference type="PROSITE" id="PS00107">
    <property type="entry name" value="PROTEIN_KINASE_ATP"/>
    <property type="match status" value="1"/>
</dbReference>
<keyword evidence="7" id="KW-0723">Serine/threonine-protein kinase</keyword>
<dbReference type="OrthoDB" id="541276at2759"/>
<dbReference type="GO" id="GO:0004674">
    <property type="term" value="F:protein serine/threonine kinase activity"/>
    <property type="evidence" value="ECO:0007669"/>
    <property type="project" value="UniProtKB-KW"/>
</dbReference>